<evidence type="ECO:0000313" key="3">
    <source>
        <dbReference type="EMBL" id="GAA4867136.1"/>
    </source>
</evidence>
<protein>
    <recommendedName>
        <fullName evidence="2">Alkyl hydroperoxide reductase subunit C/ Thiol specific antioxidant domain-containing protein</fullName>
    </recommendedName>
</protein>
<gene>
    <name evidence="3" type="ORF">GCM10023332_19360</name>
</gene>
<name>A0ABP9E256_9GAMM</name>
<feature type="domain" description="Alkyl hydroperoxide reductase subunit C/ Thiol specific antioxidant" evidence="2">
    <location>
        <begin position="23"/>
        <end position="128"/>
    </location>
</feature>
<comment type="caution">
    <text evidence="3">The sequence shown here is derived from an EMBL/GenBank/DDBJ whole genome shotgun (WGS) entry which is preliminary data.</text>
</comment>
<keyword evidence="4" id="KW-1185">Reference proteome</keyword>
<dbReference type="SUPFAM" id="SSF101898">
    <property type="entry name" value="NHL repeat"/>
    <property type="match status" value="1"/>
</dbReference>
<dbReference type="InterPro" id="IPR011042">
    <property type="entry name" value="6-blade_b-propeller_TolB-like"/>
</dbReference>
<evidence type="ECO:0000259" key="2">
    <source>
        <dbReference type="Pfam" id="PF00578"/>
    </source>
</evidence>
<evidence type="ECO:0000256" key="1">
    <source>
        <dbReference type="ARBA" id="ARBA00022737"/>
    </source>
</evidence>
<dbReference type="Proteomes" id="UP001501323">
    <property type="component" value="Unassembled WGS sequence"/>
</dbReference>
<dbReference type="InterPro" id="IPR000866">
    <property type="entry name" value="AhpC/TSA"/>
</dbReference>
<dbReference type="Gene3D" id="3.40.30.10">
    <property type="entry name" value="Glutaredoxin"/>
    <property type="match status" value="1"/>
</dbReference>
<accession>A0ABP9E256</accession>
<dbReference type="Gene3D" id="2.120.10.30">
    <property type="entry name" value="TolB, C-terminal domain"/>
    <property type="match status" value="2"/>
</dbReference>
<dbReference type="InterPro" id="IPR036249">
    <property type="entry name" value="Thioredoxin-like_sf"/>
</dbReference>
<reference evidence="4" key="1">
    <citation type="journal article" date="2019" name="Int. J. Syst. Evol. Microbiol.">
        <title>The Global Catalogue of Microorganisms (GCM) 10K type strain sequencing project: providing services to taxonomists for standard genome sequencing and annotation.</title>
        <authorList>
            <consortium name="The Broad Institute Genomics Platform"/>
            <consortium name="The Broad Institute Genome Sequencing Center for Infectious Disease"/>
            <person name="Wu L."/>
            <person name="Ma J."/>
        </authorList>
    </citation>
    <scope>NUCLEOTIDE SEQUENCE [LARGE SCALE GENOMIC DNA]</scope>
    <source>
        <strain evidence="4">JCM 18392</strain>
    </source>
</reference>
<keyword evidence="1" id="KW-0677">Repeat</keyword>
<dbReference type="InterPro" id="IPR001258">
    <property type="entry name" value="NHL_repeat"/>
</dbReference>
<sequence>MDTMDATPAPEFPPSLDWINLAAPLQMAQLRGKVSVLAFVNAGSAWSQQRLSDLAKLRARHGERLNVLAVHVPKFEHERDPRRAGKSFNQLKLDFPIAHDADWTLWQHYGIDAWPTLVLIDGEGNIRERIAGDMPVRELDARVGALQDELVPKSRNLERIEFRRQDEPVLPLRFPSGLAFGGNYLYVSDSGHDRILECDPVGRVIRQFGSGGSGLIDGPMELAAFSRPQGLCVQRDYLYVADTGNHAVRRIQLRTGDVETLCGAGWPGQAVEGPITDPRSVALDQPSAVASTTAALYIATRGDNRVWKYDLTNSSLELLAGSGDLAVLDGTGAEASFAEPASLACVQQMVYVCDAAGSAIRSVNGRSGKVTTLLGHGLWEFGQVDGKRTDALLQHPQAIALDPDSPTLWIADSGNDILRTLRLGGGELTTFQLPQRLHAPSALVVADGMVWIADTQAHAVLRLDIHSGALHHVPIGE</sequence>
<dbReference type="PANTHER" id="PTHR46388:SF2">
    <property type="entry name" value="NHL REPEAT-CONTAINING PROTEIN 2"/>
    <property type="match status" value="1"/>
</dbReference>
<dbReference type="Pfam" id="PF00578">
    <property type="entry name" value="AhpC-TSA"/>
    <property type="match status" value="1"/>
</dbReference>
<dbReference type="Pfam" id="PF01436">
    <property type="entry name" value="NHL"/>
    <property type="match status" value="1"/>
</dbReference>
<organism evidence="3 4">
    <name type="scientific">Luteimonas vadosa</name>
    <dbReference type="NCBI Taxonomy" id="1165507"/>
    <lineage>
        <taxon>Bacteria</taxon>
        <taxon>Pseudomonadati</taxon>
        <taxon>Pseudomonadota</taxon>
        <taxon>Gammaproteobacteria</taxon>
        <taxon>Lysobacterales</taxon>
        <taxon>Lysobacteraceae</taxon>
        <taxon>Luteimonas</taxon>
    </lineage>
</organism>
<dbReference type="EMBL" id="BAABJY010000002">
    <property type="protein sequence ID" value="GAA4867136.1"/>
    <property type="molecule type" value="Genomic_DNA"/>
</dbReference>
<proteinExistence type="predicted"/>
<dbReference type="PANTHER" id="PTHR46388">
    <property type="entry name" value="NHL REPEAT-CONTAINING PROTEIN 2"/>
    <property type="match status" value="1"/>
</dbReference>
<dbReference type="SUPFAM" id="SSF52833">
    <property type="entry name" value="Thioredoxin-like"/>
    <property type="match status" value="1"/>
</dbReference>
<evidence type="ECO:0000313" key="4">
    <source>
        <dbReference type="Proteomes" id="UP001501323"/>
    </source>
</evidence>